<dbReference type="PANTHER" id="PTHR43130:SF2">
    <property type="entry name" value="DJ-1_PFPI DOMAIN-CONTAINING PROTEIN"/>
    <property type="match status" value="1"/>
</dbReference>
<evidence type="ECO:0000259" key="1">
    <source>
        <dbReference type="Pfam" id="PF01965"/>
    </source>
</evidence>
<dbReference type="GO" id="GO:0006355">
    <property type="term" value="P:regulation of DNA-templated transcription"/>
    <property type="evidence" value="ECO:0007669"/>
    <property type="project" value="TreeGrafter"/>
</dbReference>
<organism evidence="2 3">
    <name type="scientific">Romeriopsis navalis LEGE 11480</name>
    <dbReference type="NCBI Taxonomy" id="2777977"/>
    <lineage>
        <taxon>Bacteria</taxon>
        <taxon>Bacillati</taxon>
        <taxon>Cyanobacteriota</taxon>
        <taxon>Cyanophyceae</taxon>
        <taxon>Leptolyngbyales</taxon>
        <taxon>Leptolyngbyaceae</taxon>
        <taxon>Romeriopsis</taxon>
        <taxon>Romeriopsis navalis</taxon>
    </lineage>
</organism>
<evidence type="ECO:0000313" key="2">
    <source>
        <dbReference type="EMBL" id="MBE9031365.1"/>
    </source>
</evidence>
<evidence type="ECO:0000313" key="3">
    <source>
        <dbReference type="Proteomes" id="UP000625316"/>
    </source>
</evidence>
<dbReference type="PANTHER" id="PTHR43130">
    <property type="entry name" value="ARAC-FAMILY TRANSCRIPTIONAL REGULATOR"/>
    <property type="match status" value="1"/>
</dbReference>
<feature type="domain" description="DJ-1/PfpI" evidence="1">
    <location>
        <begin position="15"/>
        <end position="172"/>
    </location>
</feature>
<dbReference type="AlphaFoldDB" id="A0A928VN41"/>
<comment type="caution">
    <text evidence="2">The sequence shown here is derived from an EMBL/GenBank/DDBJ whole genome shotgun (WGS) entry which is preliminary data.</text>
</comment>
<dbReference type="InterPro" id="IPR029062">
    <property type="entry name" value="Class_I_gatase-like"/>
</dbReference>
<protein>
    <submittedName>
        <fullName evidence="2">DJ-1/PfpI family protein</fullName>
    </submittedName>
</protein>
<dbReference type="CDD" id="cd03139">
    <property type="entry name" value="GATase1_PfpI_2"/>
    <property type="match status" value="1"/>
</dbReference>
<reference evidence="2" key="1">
    <citation type="submission" date="2020-10" db="EMBL/GenBank/DDBJ databases">
        <authorList>
            <person name="Castelo-Branco R."/>
            <person name="Eusebio N."/>
            <person name="Adriana R."/>
            <person name="Vieira A."/>
            <person name="Brugerolle De Fraissinette N."/>
            <person name="Rezende De Castro R."/>
            <person name="Schneider M.P."/>
            <person name="Vasconcelos V."/>
            <person name="Leao P.N."/>
        </authorList>
    </citation>
    <scope>NUCLEOTIDE SEQUENCE</scope>
    <source>
        <strain evidence="2">LEGE 11480</strain>
    </source>
</reference>
<dbReference type="Proteomes" id="UP000625316">
    <property type="component" value="Unassembled WGS sequence"/>
</dbReference>
<dbReference type="RefSeq" id="WP_264326195.1">
    <property type="nucleotide sequence ID" value="NZ_JADEXQ010000061.1"/>
</dbReference>
<dbReference type="Gene3D" id="3.40.50.880">
    <property type="match status" value="1"/>
</dbReference>
<dbReference type="InterPro" id="IPR002818">
    <property type="entry name" value="DJ-1/PfpI"/>
</dbReference>
<dbReference type="EMBL" id="JADEXQ010000061">
    <property type="protein sequence ID" value="MBE9031365.1"/>
    <property type="molecule type" value="Genomic_DNA"/>
</dbReference>
<accession>A0A928VN41</accession>
<gene>
    <name evidence="2" type="ORF">IQ266_16650</name>
</gene>
<keyword evidence="3" id="KW-1185">Reference proteome</keyword>
<dbReference type="Pfam" id="PF01965">
    <property type="entry name" value="DJ-1_PfpI"/>
    <property type="match status" value="1"/>
</dbReference>
<name>A0A928VN41_9CYAN</name>
<proteinExistence type="predicted"/>
<dbReference type="InterPro" id="IPR052158">
    <property type="entry name" value="INH-QAR"/>
</dbReference>
<dbReference type="SUPFAM" id="SSF52317">
    <property type="entry name" value="Class I glutamine amidotransferase-like"/>
    <property type="match status" value="1"/>
</dbReference>
<sequence length="223" mass="23806">MTELQTNWPHYVIGIVIYPGMTTLDIVGPQTVFAGLPNVTIHRVWKTLAPVTGDDGMVILPDTTFTDCPPVDVICIGGGRGQSAIIDDTELLNFLKLQGEKAKFVTSVCGGSEFLAKAGLLNGYRAATHWAARPLLAKLGVEVGTERVVVDRNRMTGGGVTAGIDFGLTVAEALYDEDVAKISQLLMEYDPAPPYDVGSPDKAGPELIEKAILYMAQTLGTTL</sequence>